<keyword evidence="3" id="KW-1185">Reference proteome</keyword>
<comment type="caution">
    <text evidence="2">The sequence shown here is derived from an EMBL/GenBank/DDBJ whole genome shotgun (WGS) entry which is preliminary data.</text>
</comment>
<evidence type="ECO:0000313" key="2">
    <source>
        <dbReference type="EMBL" id="KAF3029590.1"/>
    </source>
</evidence>
<gene>
    <name evidence="2" type="ORF">E8E12_000614</name>
</gene>
<evidence type="ECO:0000313" key="3">
    <source>
        <dbReference type="Proteomes" id="UP000758155"/>
    </source>
</evidence>
<reference evidence="2" key="1">
    <citation type="submission" date="2019-04" db="EMBL/GenBank/DDBJ databases">
        <title>Sequencing of skin fungus with MAO and IRED activity.</title>
        <authorList>
            <person name="Marsaioli A.J."/>
            <person name="Bonatto J.M.C."/>
            <person name="Reis Junior O."/>
        </authorList>
    </citation>
    <scope>NUCLEOTIDE SEQUENCE</scope>
    <source>
        <strain evidence="2">28M1</strain>
    </source>
</reference>
<dbReference type="EMBL" id="SWKV01000251">
    <property type="protein sequence ID" value="KAF3029590.1"/>
    <property type="molecule type" value="Genomic_DNA"/>
</dbReference>
<feature type="region of interest" description="Disordered" evidence="1">
    <location>
        <begin position="252"/>
        <end position="351"/>
    </location>
</feature>
<protein>
    <submittedName>
        <fullName evidence="2">Uncharacterized protein</fullName>
    </submittedName>
</protein>
<feature type="compositionally biased region" description="Basic residues" evidence="1">
    <location>
        <begin position="277"/>
        <end position="289"/>
    </location>
</feature>
<proteinExistence type="predicted"/>
<dbReference type="AlphaFoldDB" id="A0A9P4WFI8"/>
<organism evidence="2 3">
    <name type="scientific">Didymella heteroderae</name>
    <dbReference type="NCBI Taxonomy" id="1769908"/>
    <lineage>
        <taxon>Eukaryota</taxon>
        <taxon>Fungi</taxon>
        <taxon>Dikarya</taxon>
        <taxon>Ascomycota</taxon>
        <taxon>Pezizomycotina</taxon>
        <taxon>Dothideomycetes</taxon>
        <taxon>Pleosporomycetidae</taxon>
        <taxon>Pleosporales</taxon>
        <taxon>Pleosporineae</taxon>
        <taxon>Didymellaceae</taxon>
        <taxon>Didymella</taxon>
    </lineage>
</organism>
<sequence length="351" mass="38782">MPVLIYSFIVAGSLDAVSIKKMMTRALASTVAMIKHKARGALNSTTEETTTQQCAVEASDSYDDYIDGFFQFRDGNGPQQILHFDSPEGKAAIDQLRKVKAEQGEFDDEPSLKDTWRPDALDATKATQRLMQGARANVVLQHGGISAAAVTDLSHVIFQETLSRLTRAETPADTPMDDDPPPSSSHEGGPQAAEATYDPETDPIFLTGHVTFNSPEFGLPVRERRTELLPPRAAPPTDSEWELMPDDAKRNYRRMLESVSKGRQDHQREWDTPASKVRSKPKASAKRKKKVDEDRDGDTGTAIESEGSLESKRQSSKRQKTVPKPSRVAKLKPIWLNGPSSIQKDEIDLLG</sequence>
<name>A0A9P4WFI8_9PLEO</name>
<evidence type="ECO:0000256" key="1">
    <source>
        <dbReference type="SAM" id="MobiDB-lite"/>
    </source>
</evidence>
<feature type="compositionally biased region" description="Basic and acidic residues" evidence="1">
    <location>
        <begin position="252"/>
        <end position="271"/>
    </location>
</feature>
<accession>A0A9P4WFI8</accession>
<feature type="region of interest" description="Disordered" evidence="1">
    <location>
        <begin position="164"/>
        <end position="218"/>
    </location>
</feature>
<dbReference type="Proteomes" id="UP000758155">
    <property type="component" value="Unassembled WGS sequence"/>
</dbReference>